<dbReference type="EMBL" id="JAJVKT010000010">
    <property type="protein sequence ID" value="MCE7508956.1"/>
    <property type="molecule type" value="Genomic_DNA"/>
</dbReference>
<feature type="transmembrane region" description="Helical" evidence="1">
    <location>
        <begin position="12"/>
        <end position="36"/>
    </location>
</feature>
<feature type="transmembrane region" description="Helical" evidence="1">
    <location>
        <begin position="42"/>
        <end position="65"/>
    </location>
</feature>
<keyword evidence="1" id="KW-1133">Transmembrane helix</keyword>
<reference evidence="2" key="1">
    <citation type="submission" date="2022-01" db="EMBL/GenBank/DDBJ databases">
        <authorList>
            <person name="Karlyshev A.V."/>
            <person name="Jaspars M."/>
        </authorList>
    </citation>
    <scope>NUCLEOTIDE SEQUENCE</scope>
    <source>
        <strain evidence="2">AGSA3-2</strain>
    </source>
</reference>
<evidence type="ECO:0000313" key="3">
    <source>
        <dbReference type="Proteomes" id="UP001107961"/>
    </source>
</evidence>
<dbReference type="RefSeq" id="WP_022995299.1">
    <property type="nucleotide sequence ID" value="NZ_CBDDTQ010000001.1"/>
</dbReference>
<keyword evidence="1" id="KW-0812">Transmembrane</keyword>
<accession>A0A9Q3W5C4</accession>
<organism evidence="2 3">
    <name type="scientific">Alloalcanivorax xenomutans</name>
    <dbReference type="NCBI Taxonomy" id="1094342"/>
    <lineage>
        <taxon>Bacteria</taxon>
        <taxon>Pseudomonadati</taxon>
        <taxon>Pseudomonadota</taxon>
        <taxon>Gammaproteobacteria</taxon>
        <taxon>Oceanospirillales</taxon>
        <taxon>Alcanivoracaceae</taxon>
        <taxon>Alloalcanivorax</taxon>
    </lineage>
</organism>
<dbReference type="Proteomes" id="UP001107961">
    <property type="component" value="Unassembled WGS sequence"/>
</dbReference>
<feature type="transmembrane region" description="Helical" evidence="1">
    <location>
        <begin position="103"/>
        <end position="123"/>
    </location>
</feature>
<dbReference type="GeneID" id="94685867"/>
<keyword evidence="1" id="KW-0472">Membrane</keyword>
<proteinExistence type="predicted"/>
<sequence length="132" mass="13892">MPWQSLKSALLFNAIVCAVFGVPLVTAGAFFAGLAGAHAGAIPVWLATAAGAVLLVLAVDLAWVATRRPIPRLLARLLTLADAAFVVAMPVVMLVAAPWLSNIGQLLLADLVLITAFCVWCQWRGLRQPAHA</sequence>
<gene>
    <name evidence="2" type="ORF">LZG35_09935</name>
</gene>
<evidence type="ECO:0000256" key="1">
    <source>
        <dbReference type="SAM" id="Phobius"/>
    </source>
</evidence>
<keyword evidence="3" id="KW-1185">Reference proteome</keyword>
<evidence type="ECO:0000313" key="2">
    <source>
        <dbReference type="EMBL" id="MCE7508956.1"/>
    </source>
</evidence>
<feature type="transmembrane region" description="Helical" evidence="1">
    <location>
        <begin position="77"/>
        <end position="97"/>
    </location>
</feature>
<comment type="caution">
    <text evidence="2">The sequence shown here is derived from an EMBL/GenBank/DDBJ whole genome shotgun (WGS) entry which is preliminary data.</text>
</comment>
<dbReference type="AlphaFoldDB" id="A0A9Q3W5C4"/>
<name>A0A9Q3W5C4_9GAMM</name>
<protein>
    <submittedName>
        <fullName evidence="2">Uncharacterized protein</fullName>
    </submittedName>
</protein>